<keyword evidence="2" id="KW-1185">Reference proteome</keyword>
<organism evidence="1 2">
    <name type="scientific">Frankia torreyi</name>
    <dbReference type="NCBI Taxonomy" id="1856"/>
    <lineage>
        <taxon>Bacteria</taxon>
        <taxon>Bacillati</taxon>
        <taxon>Actinomycetota</taxon>
        <taxon>Actinomycetes</taxon>
        <taxon>Frankiales</taxon>
        <taxon>Frankiaceae</taxon>
        <taxon>Frankia</taxon>
    </lineage>
</organism>
<evidence type="ECO:0000313" key="2">
    <source>
        <dbReference type="Proteomes" id="UP000032545"/>
    </source>
</evidence>
<comment type="caution">
    <text evidence="1">The sequence shown here is derived from an EMBL/GenBank/DDBJ whole genome shotgun (WGS) entry which is preliminary data.</text>
</comment>
<protein>
    <submittedName>
        <fullName evidence="1">Uncharacterized protein</fullName>
    </submittedName>
</protein>
<dbReference type="EMBL" id="JYFN01000126">
    <property type="protein sequence ID" value="KJE19325.1"/>
    <property type="molecule type" value="Genomic_DNA"/>
</dbReference>
<dbReference type="AlphaFoldDB" id="A0A0D8B5F4"/>
<gene>
    <name evidence="1" type="ORF">FF36_06401</name>
</gene>
<dbReference type="Proteomes" id="UP000032545">
    <property type="component" value="Unassembled WGS sequence"/>
</dbReference>
<reference evidence="1 2" key="2">
    <citation type="journal article" date="2016" name="Genome Announc.">
        <title>Permanent Draft Genome Sequences for Two Variants of Frankia sp. Strain CpI1, the First Frankia Strain Isolated from Root Nodules of Comptonia peregrina.</title>
        <authorList>
            <person name="Oshone R."/>
            <person name="Hurst S.G.IV."/>
            <person name="Abebe-Akele F."/>
            <person name="Simpson S."/>
            <person name="Morris K."/>
            <person name="Thomas W.K."/>
            <person name="Tisa L.S."/>
        </authorList>
    </citation>
    <scope>NUCLEOTIDE SEQUENCE [LARGE SCALE GENOMIC DNA]</scope>
    <source>
        <strain evidence="2">CpI1-S</strain>
    </source>
</reference>
<proteinExistence type="predicted"/>
<reference evidence="2" key="1">
    <citation type="submission" date="2015-02" db="EMBL/GenBank/DDBJ databases">
        <title>Draft Genome of Frankia sp. CpI1-S.</title>
        <authorList>
            <person name="Oshone R.T."/>
            <person name="Ngom M."/>
            <person name="Ghodhbane-Gtari F."/>
            <person name="Gtari M."/>
            <person name="Morris K."/>
            <person name="Thomas K."/>
            <person name="Sen A."/>
            <person name="Tisa L.S."/>
        </authorList>
    </citation>
    <scope>NUCLEOTIDE SEQUENCE [LARGE SCALE GENOMIC DNA]</scope>
    <source>
        <strain evidence="2">CpI1-S</strain>
    </source>
</reference>
<dbReference type="RefSeq" id="WP_044888765.1">
    <property type="nucleotide sequence ID" value="NZ_JYFN01000126.1"/>
</dbReference>
<dbReference type="PATRIC" id="fig|1502723.3.peg.1240"/>
<evidence type="ECO:0000313" key="1">
    <source>
        <dbReference type="EMBL" id="KJE19325.1"/>
    </source>
</evidence>
<sequence length="183" mass="19973">MLHDLIRTIARELGPSWTASIQSTDTFSLHTPDLDFLRIRHDPRGDRLTVDGAAVGGLGPHWPRTGRGPLHHRITISAGKTPARIAGEINRRLLPDYRAARAIAATSLEAARREHTEATRAITSVTRLLGGTVEDRTIRVDGPPSHLTGTITIADGDIALRLRLPAHHATSLAQALRRFRAAH</sequence>
<dbReference type="OrthoDB" id="3635057at2"/>
<name>A0A0D8B5F4_9ACTN</name>
<accession>A0A0D8B5F4</accession>